<accession>A0A1U7HBZ5</accession>
<dbReference type="InterPro" id="IPR024096">
    <property type="entry name" value="NO_sig/Golgi_transp_ligand-bd"/>
</dbReference>
<dbReference type="InterPro" id="IPR004096">
    <property type="entry name" value="V4R"/>
</dbReference>
<dbReference type="EMBL" id="MRCB01000023">
    <property type="protein sequence ID" value="OKH21058.1"/>
    <property type="molecule type" value="Genomic_DNA"/>
</dbReference>
<dbReference type="Proteomes" id="UP000186868">
    <property type="component" value="Unassembled WGS sequence"/>
</dbReference>
<gene>
    <name evidence="2" type="ORF">NIES593_16645</name>
</gene>
<dbReference type="RefSeq" id="WP_073600660.1">
    <property type="nucleotide sequence ID" value="NZ_MRCB01000023.1"/>
</dbReference>
<evidence type="ECO:0000313" key="3">
    <source>
        <dbReference type="Proteomes" id="UP000186868"/>
    </source>
</evidence>
<sequence length="222" mass="25076">MINIATLVKERSSLGNYFAPDAYVKGEFEFGLIENRSGSRLLALPHTLLQAIYTGLEQEVGQEGSGLVMFNCGRWWGKSFFKRFSEEVGEYYGKPIVQMEMVEFLQCVKQCWKTHGWGVIDIDFDFYQKGFLAVKVENSAFARVAPSGKQPMCFFEAGILSAFFSQLTGRNLHCVQTACESMGAECNFFILGLAERLESVEAWQEEGHDHNKIMELLCANQS</sequence>
<evidence type="ECO:0000259" key="1">
    <source>
        <dbReference type="SMART" id="SM00989"/>
    </source>
</evidence>
<reference evidence="2 3" key="1">
    <citation type="submission" date="2016-11" db="EMBL/GenBank/DDBJ databases">
        <title>Draft Genome Sequences of Nine Cyanobacterial Strains from Diverse Habitats.</title>
        <authorList>
            <person name="Zhu T."/>
            <person name="Hou S."/>
            <person name="Lu X."/>
            <person name="Hess W.R."/>
        </authorList>
    </citation>
    <scope>NUCLEOTIDE SEQUENCE [LARGE SCALE GENOMIC DNA]</scope>
    <source>
        <strain evidence="2 3">NIES-593</strain>
    </source>
</reference>
<dbReference type="Pfam" id="PF02830">
    <property type="entry name" value="V4R"/>
    <property type="match status" value="1"/>
</dbReference>
<comment type="caution">
    <text evidence="2">The sequence shown here is derived from an EMBL/GenBank/DDBJ whole genome shotgun (WGS) entry which is preliminary data.</text>
</comment>
<organism evidence="2 3">
    <name type="scientific">Hydrococcus rivularis NIES-593</name>
    <dbReference type="NCBI Taxonomy" id="1921803"/>
    <lineage>
        <taxon>Bacteria</taxon>
        <taxon>Bacillati</taxon>
        <taxon>Cyanobacteriota</taxon>
        <taxon>Cyanophyceae</taxon>
        <taxon>Pleurocapsales</taxon>
        <taxon>Hydrococcaceae</taxon>
        <taxon>Hydrococcus</taxon>
    </lineage>
</organism>
<dbReference type="SMART" id="SM00989">
    <property type="entry name" value="V4R"/>
    <property type="match status" value="1"/>
</dbReference>
<proteinExistence type="predicted"/>
<evidence type="ECO:0000313" key="2">
    <source>
        <dbReference type="EMBL" id="OKH21058.1"/>
    </source>
</evidence>
<dbReference type="PANTHER" id="PTHR35090:SF1">
    <property type="entry name" value="SLR0144 PROTEIN"/>
    <property type="match status" value="1"/>
</dbReference>
<keyword evidence="3" id="KW-1185">Reference proteome</keyword>
<protein>
    <submittedName>
        <fullName evidence="2">4-vinyl reductase</fullName>
    </submittedName>
</protein>
<dbReference type="Gene3D" id="3.30.1380.20">
    <property type="entry name" value="Trafficking protein particle complex subunit 3"/>
    <property type="match status" value="1"/>
</dbReference>
<dbReference type="OrthoDB" id="421300at2"/>
<feature type="domain" description="4-vinyl reductase 4VR" evidence="1">
    <location>
        <begin position="131"/>
        <end position="193"/>
    </location>
</feature>
<name>A0A1U7HBZ5_9CYAN</name>
<dbReference type="AlphaFoldDB" id="A0A1U7HBZ5"/>
<dbReference type="SUPFAM" id="SSF111126">
    <property type="entry name" value="Ligand-binding domain in the NO signalling and Golgi transport"/>
    <property type="match status" value="1"/>
</dbReference>
<dbReference type="PANTHER" id="PTHR35090">
    <property type="entry name" value="DNA-DIRECTED RNA POLYMERASE SUBUNIT I"/>
    <property type="match status" value="1"/>
</dbReference>
<dbReference type="STRING" id="1921803.NIES593_16645"/>